<accession>A0AAD9FS64</accession>
<keyword evidence="6" id="KW-1185">Reference proteome</keyword>
<protein>
    <recommendedName>
        <fullName evidence="7">SET domain-containing protein</fullName>
    </recommendedName>
</protein>
<reference evidence="5" key="1">
    <citation type="submission" date="2023-02" db="EMBL/GenBank/DDBJ databases">
        <title>Identification and recombinant expression of a fungal hydrolase from Papiliotrema laurentii that hydrolyzes apple cutin and clears colloidal polyester polyurethane.</title>
        <authorList>
            <consortium name="DOE Joint Genome Institute"/>
            <person name="Roman V.A."/>
            <person name="Bojanowski C."/>
            <person name="Crable B.R."/>
            <person name="Wagner D.N."/>
            <person name="Hung C.S."/>
            <person name="Nadeau L.J."/>
            <person name="Schratz L."/>
            <person name="Haridas S."/>
            <person name="Pangilinan J."/>
            <person name="Lipzen A."/>
            <person name="Na H."/>
            <person name="Yan M."/>
            <person name="Ng V."/>
            <person name="Grigoriev I.V."/>
            <person name="Spatafora J.W."/>
            <person name="Barlow D."/>
            <person name="Biffinger J."/>
            <person name="Kelley-Loughnane N."/>
            <person name="Varaljay V.A."/>
            <person name="Crookes-Goodson W.J."/>
        </authorList>
    </citation>
    <scope>NUCLEOTIDE SEQUENCE</scope>
    <source>
        <strain evidence="5">5307AH</strain>
    </source>
</reference>
<dbReference type="Gene3D" id="3.90.1410.10">
    <property type="entry name" value="set domain protein methyltransferase, domain 1"/>
    <property type="match status" value="1"/>
</dbReference>
<dbReference type="PANTHER" id="PTHR13271">
    <property type="entry name" value="UNCHARACTERIZED PUTATIVE METHYLTRANSFERASE"/>
    <property type="match status" value="1"/>
</dbReference>
<feature type="region of interest" description="Disordered" evidence="4">
    <location>
        <begin position="323"/>
        <end position="354"/>
    </location>
</feature>
<feature type="compositionally biased region" description="Basic and acidic residues" evidence="4">
    <location>
        <begin position="340"/>
        <end position="350"/>
    </location>
</feature>
<dbReference type="InterPro" id="IPR046341">
    <property type="entry name" value="SET_dom_sf"/>
</dbReference>
<dbReference type="EMBL" id="JAODAN010000004">
    <property type="protein sequence ID" value="KAK1925219.1"/>
    <property type="molecule type" value="Genomic_DNA"/>
</dbReference>
<sequence length="505" mass="56601">MNTDDSAWDSLVQWLSTFPGFICHVEQVDIPGAGKGLVATTPCEADHPLLIIPPNALLNPLTLLAHPGNTIPSHLFPQPTPSHRLKRRRTQLDQSPKVTAPASPLNTTQLLTLHLALSRDPQHRHPSPWKEYLRTIPQDFSFHPVVWAVKDDPRMRRVPRAARRAVDIVRKRFEHDKEVLENVLRGEEPFESEKLTISVDDLLWAWLIVNTRSVSLPLGFSGPTELFNHSLVPILDLANHSSNPTIPRPRQIPAPLAAIHPCPAQPSTSGPSRMTNGRVGHLIPGRIAYSLVAPSEGFERGKELRFEYHGLCNTELWAEYGFAESPHPSESPNDGSAELPPRHPPEEAKTLRRVPPDAVAAGSWTTAPHSGVSVAHLVESRWTFHAEKEQTLRTIGCWDRWSLHPSPTYEASHGLMMALRVKHLTEEEIGKGKLAAIGRYTVDYVSEDNERKVKETLREMCNELVSEVEEYLADSAQGDQSGMEMVEVLWWEQEDVARGCLEAYR</sequence>
<evidence type="ECO:0000256" key="4">
    <source>
        <dbReference type="SAM" id="MobiDB-lite"/>
    </source>
</evidence>
<evidence type="ECO:0000256" key="3">
    <source>
        <dbReference type="ARBA" id="ARBA00022691"/>
    </source>
</evidence>
<dbReference type="InterPro" id="IPR050600">
    <property type="entry name" value="SETD3_SETD6_MTase"/>
</dbReference>
<keyword evidence="3" id="KW-0949">S-adenosyl-L-methionine</keyword>
<dbReference type="AlphaFoldDB" id="A0AAD9FS64"/>
<evidence type="ECO:0000256" key="2">
    <source>
        <dbReference type="ARBA" id="ARBA00022679"/>
    </source>
</evidence>
<dbReference type="GO" id="GO:0016279">
    <property type="term" value="F:protein-lysine N-methyltransferase activity"/>
    <property type="evidence" value="ECO:0007669"/>
    <property type="project" value="UniProtKB-ARBA"/>
</dbReference>
<dbReference type="PANTHER" id="PTHR13271:SF47">
    <property type="entry name" value="ACTIN-HISTIDINE N-METHYLTRANSFERASE"/>
    <property type="match status" value="1"/>
</dbReference>
<evidence type="ECO:0000313" key="6">
    <source>
        <dbReference type="Proteomes" id="UP001182556"/>
    </source>
</evidence>
<comment type="caution">
    <text evidence="5">The sequence shown here is derived from an EMBL/GenBank/DDBJ whole genome shotgun (WGS) entry which is preliminary data.</text>
</comment>
<dbReference type="SUPFAM" id="SSF82199">
    <property type="entry name" value="SET domain"/>
    <property type="match status" value="1"/>
</dbReference>
<keyword evidence="1" id="KW-0489">Methyltransferase</keyword>
<name>A0AAD9FS64_PAPLA</name>
<gene>
    <name evidence="5" type="ORF">DB88DRAFT_255821</name>
</gene>
<dbReference type="GO" id="GO:0032259">
    <property type="term" value="P:methylation"/>
    <property type="evidence" value="ECO:0007669"/>
    <property type="project" value="UniProtKB-KW"/>
</dbReference>
<evidence type="ECO:0008006" key="7">
    <source>
        <dbReference type="Google" id="ProtNLM"/>
    </source>
</evidence>
<evidence type="ECO:0000313" key="5">
    <source>
        <dbReference type="EMBL" id="KAK1925219.1"/>
    </source>
</evidence>
<organism evidence="5 6">
    <name type="scientific">Papiliotrema laurentii</name>
    <name type="common">Cryptococcus laurentii</name>
    <dbReference type="NCBI Taxonomy" id="5418"/>
    <lineage>
        <taxon>Eukaryota</taxon>
        <taxon>Fungi</taxon>
        <taxon>Dikarya</taxon>
        <taxon>Basidiomycota</taxon>
        <taxon>Agaricomycotina</taxon>
        <taxon>Tremellomycetes</taxon>
        <taxon>Tremellales</taxon>
        <taxon>Rhynchogastremaceae</taxon>
        <taxon>Papiliotrema</taxon>
    </lineage>
</organism>
<dbReference type="Proteomes" id="UP001182556">
    <property type="component" value="Unassembled WGS sequence"/>
</dbReference>
<keyword evidence="2" id="KW-0808">Transferase</keyword>
<proteinExistence type="predicted"/>
<evidence type="ECO:0000256" key="1">
    <source>
        <dbReference type="ARBA" id="ARBA00022603"/>
    </source>
</evidence>